<evidence type="ECO:0000313" key="3">
    <source>
        <dbReference type="EMBL" id="NKY68427.1"/>
    </source>
</evidence>
<sequence length="281" mass="28440">MTPRNGSTEPGMDEFASSDAFIDALSRGDDPSGGADPLAAALLELKADIDRPLPPAPQLDAGQSPAGNVASLEAARDAKRKRQLSPWLAGLMGAAAATAISVGTGTTPFGQGAQDDSTVVELATTLDELEVASQRGDEAATRDLLEQARGLVASMKDRQHRAGKGDDSEAVTTVTTVTTTVTSTVTTTSSQAPDKTAPEQVPDEPTPAQQPTQAPQTPARPTQPEQPEQPAQTGQSGQPAQRPSTQPGRTSATGSPTPGSGVASAPAGDSDTGSNTPAATV</sequence>
<gene>
    <name evidence="3" type="ORF">HF989_03435</name>
    <name evidence="2" type="ORF">JOF50_001902</name>
</gene>
<dbReference type="RefSeq" id="WP_168683954.1">
    <property type="nucleotide sequence ID" value="NZ_JAAXPF010000003.1"/>
</dbReference>
<dbReference type="AlphaFoldDB" id="A0A7X6LQG3"/>
<evidence type="ECO:0008006" key="6">
    <source>
        <dbReference type="Google" id="ProtNLM"/>
    </source>
</evidence>
<dbReference type="Proteomes" id="UP000554284">
    <property type="component" value="Unassembled WGS sequence"/>
</dbReference>
<name>A0A7X6LQG3_9CORY</name>
<reference evidence="2 5" key="2">
    <citation type="submission" date="2024-06" db="EMBL/GenBank/DDBJ databases">
        <title>Sequencing the genomes of 1000 actinobacteria strains.</title>
        <authorList>
            <person name="Klenk H.-P."/>
        </authorList>
    </citation>
    <scope>NUCLEOTIDE SEQUENCE [LARGE SCALE GENOMIC DNA]</scope>
    <source>
        <strain evidence="2 5">DSM 44265</strain>
    </source>
</reference>
<feature type="compositionally biased region" description="Polar residues" evidence="1">
    <location>
        <begin position="271"/>
        <end position="281"/>
    </location>
</feature>
<feature type="region of interest" description="Disordered" evidence="1">
    <location>
        <begin position="151"/>
        <end position="281"/>
    </location>
</feature>
<accession>A0A7X6LQG3</accession>
<keyword evidence="5" id="KW-1185">Reference proteome</keyword>
<dbReference type="EMBL" id="JBEPNZ010000001">
    <property type="protein sequence ID" value="MET3945103.1"/>
    <property type="molecule type" value="Genomic_DNA"/>
</dbReference>
<feature type="region of interest" description="Disordered" evidence="1">
    <location>
        <begin position="1"/>
        <end position="37"/>
    </location>
</feature>
<dbReference type="EMBL" id="JAAXPF010000003">
    <property type="protein sequence ID" value="NKY68427.1"/>
    <property type="molecule type" value="Genomic_DNA"/>
</dbReference>
<feature type="compositionally biased region" description="Polar residues" evidence="1">
    <location>
        <begin position="236"/>
        <end position="258"/>
    </location>
</feature>
<feature type="compositionally biased region" description="Low complexity" evidence="1">
    <location>
        <begin position="206"/>
        <end position="235"/>
    </location>
</feature>
<reference evidence="3 4" key="1">
    <citation type="submission" date="2020-04" db="EMBL/GenBank/DDBJ databases">
        <title>MicrobeNet Type strains.</title>
        <authorList>
            <person name="Nicholson A.C."/>
        </authorList>
    </citation>
    <scope>NUCLEOTIDE SEQUENCE [LARGE SCALE GENOMIC DNA]</scope>
    <source>
        <strain evidence="3 4">ATCC 700355</strain>
    </source>
</reference>
<proteinExistence type="predicted"/>
<feature type="compositionally biased region" description="Low complexity" evidence="1">
    <location>
        <begin position="171"/>
        <end position="190"/>
    </location>
</feature>
<protein>
    <recommendedName>
        <fullName evidence="6">Anti-sigma-D factor RsdA sigma factor binding region domain-containing protein</fullName>
    </recommendedName>
</protein>
<evidence type="ECO:0000313" key="5">
    <source>
        <dbReference type="Proteomes" id="UP001549139"/>
    </source>
</evidence>
<evidence type="ECO:0000256" key="1">
    <source>
        <dbReference type="SAM" id="MobiDB-lite"/>
    </source>
</evidence>
<organism evidence="3 4">
    <name type="scientific">Corynebacterium mucifaciens</name>
    <dbReference type="NCBI Taxonomy" id="57171"/>
    <lineage>
        <taxon>Bacteria</taxon>
        <taxon>Bacillati</taxon>
        <taxon>Actinomycetota</taxon>
        <taxon>Actinomycetes</taxon>
        <taxon>Mycobacteriales</taxon>
        <taxon>Corynebacteriaceae</taxon>
        <taxon>Corynebacterium</taxon>
    </lineage>
</organism>
<evidence type="ECO:0000313" key="4">
    <source>
        <dbReference type="Proteomes" id="UP000554284"/>
    </source>
</evidence>
<comment type="caution">
    <text evidence="3">The sequence shown here is derived from an EMBL/GenBank/DDBJ whole genome shotgun (WGS) entry which is preliminary data.</text>
</comment>
<dbReference type="Proteomes" id="UP001549139">
    <property type="component" value="Unassembled WGS sequence"/>
</dbReference>
<evidence type="ECO:0000313" key="2">
    <source>
        <dbReference type="EMBL" id="MET3945103.1"/>
    </source>
</evidence>